<reference evidence="2" key="1">
    <citation type="submission" date="2020-10" db="EMBL/GenBank/DDBJ databases">
        <title>Microbiome of the Black Sea water column analyzed by genome centric metagenomics.</title>
        <authorList>
            <person name="Cabello-Yeves P.J."/>
            <person name="Callieri C."/>
            <person name="Picazo A."/>
            <person name="Mehrshad M."/>
            <person name="Haro-Moreno J.M."/>
            <person name="Roda-Garcia J."/>
            <person name="Dzembekova N."/>
            <person name="Slabakova V."/>
            <person name="Slabakova N."/>
            <person name="Moncheva S."/>
            <person name="Rodriguez-Valera F."/>
        </authorList>
    </citation>
    <scope>NUCLEOTIDE SEQUENCE</scope>
    <source>
        <strain evidence="2">BS307-5m-G49</strain>
    </source>
</reference>
<evidence type="ECO:0000313" key="3">
    <source>
        <dbReference type="Proteomes" id="UP000744438"/>
    </source>
</evidence>
<feature type="transmembrane region" description="Helical" evidence="1">
    <location>
        <begin position="75"/>
        <end position="95"/>
    </location>
</feature>
<dbReference type="Proteomes" id="UP000744438">
    <property type="component" value="Unassembled WGS sequence"/>
</dbReference>
<feature type="transmembrane region" description="Helical" evidence="1">
    <location>
        <begin position="101"/>
        <end position="121"/>
    </location>
</feature>
<keyword evidence="1" id="KW-0472">Membrane</keyword>
<dbReference type="AlphaFoldDB" id="A0A937I4D2"/>
<keyword evidence="1" id="KW-0812">Transmembrane</keyword>
<evidence type="ECO:0000313" key="2">
    <source>
        <dbReference type="EMBL" id="MBL6811808.1"/>
    </source>
</evidence>
<dbReference type="InterPro" id="IPR025597">
    <property type="entry name" value="DUF4345"/>
</dbReference>
<organism evidence="2 3">
    <name type="scientific">SAR86 cluster bacterium</name>
    <dbReference type="NCBI Taxonomy" id="2030880"/>
    <lineage>
        <taxon>Bacteria</taxon>
        <taxon>Pseudomonadati</taxon>
        <taxon>Pseudomonadota</taxon>
        <taxon>Gammaproteobacteria</taxon>
        <taxon>SAR86 cluster</taxon>
    </lineage>
</organism>
<feature type="transmembrane region" description="Helical" evidence="1">
    <location>
        <begin position="45"/>
        <end position="63"/>
    </location>
</feature>
<gene>
    <name evidence="2" type="ORF">ISQ63_02860</name>
</gene>
<feature type="transmembrane region" description="Helical" evidence="1">
    <location>
        <begin position="7"/>
        <end position="25"/>
    </location>
</feature>
<sequence>MTKESYFLLFISIGVFSAALGYGLNPKEFLPILYGIEVAENNLSNIFRAIMGLYIGCVLLWVFGAFNKSLTVPALWCMFVFMLGIGLGRALSLILDGMPDTIFVFFMVFEFIAAGITFYLLKAKA</sequence>
<name>A0A937I4D2_9GAMM</name>
<protein>
    <submittedName>
        <fullName evidence="2">DUF4345 domain-containing protein</fullName>
    </submittedName>
</protein>
<proteinExistence type="predicted"/>
<keyword evidence="1" id="KW-1133">Transmembrane helix</keyword>
<dbReference type="Pfam" id="PF14248">
    <property type="entry name" value="DUF4345"/>
    <property type="match status" value="1"/>
</dbReference>
<evidence type="ECO:0000256" key="1">
    <source>
        <dbReference type="SAM" id="Phobius"/>
    </source>
</evidence>
<dbReference type="EMBL" id="JADHQC010000012">
    <property type="protein sequence ID" value="MBL6811808.1"/>
    <property type="molecule type" value="Genomic_DNA"/>
</dbReference>
<accession>A0A937I4D2</accession>
<comment type="caution">
    <text evidence="2">The sequence shown here is derived from an EMBL/GenBank/DDBJ whole genome shotgun (WGS) entry which is preliminary data.</text>
</comment>